<gene>
    <name evidence="13" type="ORF">AARAC_009902</name>
</gene>
<evidence type="ECO:0000256" key="7">
    <source>
        <dbReference type="ARBA" id="ARBA00024843"/>
    </source>
</evidence>
<protein>
    <recommendedName>
        <fullName evidence="9 11">D-xylulose reductase</fullName>
        <ecNumber evidence="9 11">1.1.1.9</ecNumber>
    </recommendedName>
    <alternativeName>
        <fullName evidence="11">Xylitol dehydrogenase</fullName>
    </alternativeName>
</protein>
<dbReference type="STRING" id="656916.A0A2G7FIH4"/>
<evidence type="ECO:0000256" key="6">
    <source>
        <dbReference type="ARBA" id="ARBA00023027"/>
    </source>
</evidence>
<keyword evidence="6 11" id="KW-0520">NAD</keyword>
<keyword evidence="5 11" id="KW-0560">Oxidoreductase</keyword>
<dbReference type="AlphaFoldDB" id="A0A2G7FIH4"/>
<evidence type="ECO:0000313" key="13">
    <source>
        <dbReference type="EMBL" id="PIG80309.1"/>
    </source>
</evidence>
<dbReference type="GO" id="GO:0003939">
    <property type="term" value="F:L-iditol 2-dehydrogenase (NAD+) activity"/>
    <property type="evidence" value="ECO:0007669"/>
    <property type="project" value="TreeGrafter"/>
</dbReference>
<comment type="function">
    <text evidence="7 11">Xylitol dehydrogenase which catalyzes the conversion of xylitol to D-xylulose. Xylose is a major component of hemicelluloses such as xylan. Most fungi utilize D-xylose via three enzymatic reactions, xylose reductase (XR), xylitol dehydrogenase (XDH), and xylulokinase, to form xylulose 5-phosphate, which enters pentose phosphate pathway.</text>
</comment>
<dbReference type="InterPro" id="IPR020843">
    <property type="entry name" value="ER"/>
</dbReference>
<evidence type="ECO:0000256" key="1">
    <source>
        <dbReference type="ARBA" id="ARBA00008072"/>
    </source>
</evidence>
<evidence type="ECO:0000313" key="14">
    <source>
        <dbReference type="Proteomes" id="UP000231358"/>
    </source>
</evidence>
<dbReference type="Gene3D" id="3.90.180.10">
    <property type="entry name" value="Medium-chain alcohol dehydrogenases, catalytic domain"/>
    <property type="match status" value="1"/>
</dbReference>
<dbReference type="SUPFAM" id="SSF50129">
    <property type="entry name" value="GroES-like"/>
    <property type="match status" value="1"/>
</dbReference>
<evidence type="ECO:0000256" key="8">
    <source>
        <dbReference type="ARBA" id="ARBA00025713"/>
    </source>
</evidence>
<dbReference type="InterPro" id="IPR036291">
    <property type="entry name" value="NAD(P)-bd_dom_sf"/>
</dbReference>
<name>A0A2G7FIH4_9EURO</name>
<keyword evidence="14" id="KW-1185">Reference proteome</keyword>
<keyword evidence="3 10" id="KW-0479">Metal-binding</keyword>
<dbReference type="GO" id="GO:0019569">
    <property type="term" value="P:L-arabinose catabolic process to D-xylulose 5-phosphate"/>
    <property type="evidence" value="ECO:0007669"/>
    <property type="project" value="UniProtKB-UniRule"/>
</dbReference>
<dbReference type="InterPro" id="IPR011032">
    <property type="entry name" value="GroES-like_sf"/>
</dbReference>
<comment type="caution">
    <text evidence="13">The sequence shown here is derived from an EMBL/GenBank/DDBJ whole genome shotgun (WGS) entry which is preliminary data.</text>
</comment>
<evidence type="ECO:0000256" key="11">
    <source>
        <dbReference type="RuleBase" id="RU369026"/>
    </source>
</evidence>
<accession>A0A2G7FIH4</accession>
<evidence type="ECO:0000259" key="12">
    <source>
        <dbReference type="SMART" id="SM00829"/>
    </source>
</evidence>
<dbReference type="InterPro" id="IPR002328">
    <property type="entry name" value="ADH_Zn_CS"/>
</dbReference>
<dbReference type="Pfam" id="PF08240">
    <property type="entry name" value="ADH_N"/>
    <property type="match status" value="1"/>
</dbReference>
<keyword evidence="11" id="KW-0119">Carbohydrate metabolism</keyword>
<feature type="domain" description="Enoyl reductase (ER)" evidence="12">
    <location>
        <begin position="17"/>
        <end position="353"/>
    </location>
</feature>
<dbReference type="EMBL" id="NEXV01000619">
    <property type="protein sequence ID" value="PIG80309.1"/>
    <property type="molecule type" value="Genomic_DNA"/>
</dbReference>
<dbReference type="CDD" id="cd05285">
    <property type="entry name" value="sorbitol_DH"/>
    <property type="match status" value="1"/>
</dbReference>
<comment type="cofactor">
    <cofactor evidence="11">
        <name>Zn(2+)</name>
        <dbReference type="ChEBI" id="CHEBI:29105"/>
    </cofactor>
    <text evidence="11">Binds 1 or 2 Zn(2+) ions per subunit.</text>
</comment>
<dbReference type="SUPFAM" id="SSF51735">
    <property type="entry name" value="NAD(P)-binding Rossmann-fold domains"/>
    <property type="match status" value="1"/>
</dbReference>
<dbReference type="GO" id="GO:0006062">
    <property type="term" value="P:sorbitol catabolic process"/>
    <property type="evidence" value="ECO:0007669"/>
    <property type="project" value="TreeGrafter"/>
</dbReference>
<dbReference type="Pfam" id="PF00107">
    <property type="entry name" value="ADH_zinc_N"/>
    <property type="match status" value="1"/>
</dbReference>
<evidence type="ECO:0000256" key="4">
    <source>
        <dbReference type="ARBA" id="ARBA00022833"/>
    </source>
</evidence>
<comment type="pathway">
    <text evidence="8 11">Carbohydrate degradation; L-arabinose degradation via L-arabinitol; D-xylulose 5-phosphate from L-arabinose (fungal route): step 4/5.</text>
</comment>
<evidence type="ECO:0000256" key="5">
    <source>
        <dbReference type="ARBA" id="ARBA00023002"/>
    </source>
</evidence>
<dbReference type="Proteomes" id="UP000231358">
    <property type="component" value="Unassembled WGS sequence"/>
</dbReference>
<dbReference type="InterPro" id="IPR045306">
    <property type="entry name" value="SDH-like"/>
</dbReference>
<dbReference type="PROSITE" id="PS00059">
    <property type="entry name" value="ADH_ZINC"/>
    <property type="match status" value="1"/>
</dbReference>
<dbReference type="GO" id="GO:0042732">
    <property type="term" value="P:D-xylose metabolic process"/>
    <property type="evidence" value="ECO:0007669"/>
    <property type="project" value="UniProtKB-UniRule"/>
</dbReference>
<dbReference type="PANTHER" id="PTHR43161:SF9">
    <property type="entry name" value="SORBITOL DEHYDROGENASE"/>
    <property type="match status" value="1"/>
</dbReference>
<organism evidence="13 14">
    <name type="scientific">Aspergillus arachidicola</name>
    <dbReference type="NCBI Taxonomy" id="656916"/>
    <lineage>
        <taxon>Eukaryota</taxon>
        <taxon>Fungi</taxon>
        <taxon>Dikarya</taxon>
        <taxon>Ascomycota</taxon>
        <taxon>Pezizomycotina</taxon>
        <taxon>Eurotiomycetes</taxon>
        <taxon>Eurotiomycetidae</taxon>
        <taxon>Eurotiales</taxon>
        <taxon>Aspergillaceae</taxon>
        <taxon>Aspergillus</taxon>
        <taxon>Aspergillus subgen. Circumdati</taxon>
    </lineage>
</organism>
<sequence>MGAPPRTAQNLSFVLEGIHKVKFEDRPIPELRDAHDVLVDVRFTGICGSDVHYWEHGSIGQFVVKDPMVLGHESSGVISKVGSAVTTLKVGDHVAMEPGIPCRRCESCKAGKYNLCEKMAFAATPPYDGTLAKYYVLPEDFCYKLPENINLQEAAVMEPLSVAVHIVKQANVAPGQSVVVFGAGPVGLLCCAVARAFGSPKVIAVDIQKGRLEFAKKYAATAIFEPSKISALENAERIVNENDLGRGADIVIDASGAEPSVHTGIHVLRPGGTYVQGGMGRNEITFPIMAACTKELNVRGSFRYGSGDYKLAVNLVASGKVSVKELITGVVGFKDAEQAFHEVKAGKGIKTLIAGVDV</sequence>
<dbReference type="Gene3D" id="3.40.50.720">
    <property type="entry name" value="NAD(P)-binding Rossmann-like Domain"/>
    <property type="match status" value="1"/>
</dbReference>
<dbReference type="PANTHER" id="PTHR43161">
    <property type="entry name" value="SORBITOL DEHYDROGENASE"/>
    <property type="match status" value="1"/>
</dbReference>
<proteinExistence type="inferred from homology"/>
<dbReference type="GO" id="GO:0046526">
    <property type="term" value="F:D-xylulose reductase activity"/>
    <property type="evidence" value="ECO:0007669"/>
    <property type="project" value="UniProtKB-EC"/>
</dbReference>
<dbReference type="UniPathway" id="UPA00146">
    <property type="reaction ID" value="UER00577"/>
</dbReference>
<comment type="similarity">
    <text evidence="1 10">Belongs to the zinc-containing alcohol dehydrogenase family.</text>
</comment>
<dbReference type="InterPro" id="IPR013149">
    <property type="entry name" value="ADH-like_C"/>
</dbReference>
<evidence type="ECO:0000256" key="3">
    <source>
        <dbReference type="ARBA" id="ARBA00022723"/>
    </source>
</evidence>
<dbReference type="SMART" id="SM00829">
    <property type="entry name" value="PKS_ER"/>
    <property type="match status" value="1"/>
</dbReference>
<keyword evidence="4 10" id="KW-0862">Zinc</keyword>
<dbReference type="InterPro" id="IPR013154">
    <property type="entry name" value="ADH-like_N"/>
</dbReference>
<dbReference type="GO" id="GO:0008270">
    <property type="term" value="F:zinc ion binding"/>
    <property type="evidence" value="ECO:0007669"/>
    <property type="project" value="UniProtKB-UniRule"/>
</dbReference>
<dbReference type="FunFam" id="3.40.50.720:FF:000068">
    <property type="entry name" value="Sorbitol dehydrogenase"/>
    <property type="match status" value="1"/>
</dbReference>
<dbReference type="EC" id="1.1.1.9" evidence="9 11"/>
<evidence type="ECO:0000256" key="9">
    <source>
        <dbReference type="ARBA" id="ARBA00026119"/>
    </source>
</evidence>
<evidence type="ECO:0000256" key="2">
    <source>
        <dbReference type="ARBA" id="ARBA00022629"/>
    </source>
</evidence>
<keyword evidence="2 11" id="KW-0859">Xylose metabolism</keyword>
<evidence type="ECO:0000256" key="10">
    <source>
        <dbReference type="RuleBase" id="RU361277"/>
    </source>
</evidence>
<reference evidence="13 14" key="1">
    <citation type="submission" date="2017-05" db="EMBL/GenBank/DDBJ databases">
        <title>Genome sequence for an aflatoxigenic pathogen of Argentinian peanut, Aspergillus arachidicola.</title>
        <authorList>
            <person name="Moore G."/>
            <person name="Beltz S.B."/>
            <person name="Mack B.M."/>
        </authorList>
    </citation>
    <scope>NUCLEOTIDE SEQUENCE [LARGE SCALE GENOMIC DNA]</scope>
    <source>
        <strain evidence="13 14">CBS 117610</strain>
    </source>
</reference>
<comment type="catalytic activity">
    <reaction evidence="11">
        <text>xylitol + NAD(+) = D-xylulose + NADH + H(+)</text>
        <dbReference type="Rhea" id="RHEA:20433"/>
        <dbReference type="ChEBI" id="CHEBI:15378"/>
        <dbReference type="ChEBI" id="CHEBI:17140"/>
        <dbReference type="ChEBI" id="CHEBI:17151"/>
        <dbReference type="ChEBI" id="CHEBI:57540"/>
        <dbReference type="ChEBI" id="CHEBI:57945"/>
        <dbReference type="EC" id="1.1.1.9"/>
    </reaction>
</comment>